<organism evidence="1 2">
    <name type="scientific">Manihot esculenta</name>
    <name type="common">Cassava</name>
    <name type="synonym">Jatropha manihot</name>
    <dbReference type="NCBI Taxonomy" id="3983"/>
    <lineage>
        <taxon>Eukaryota</taxon>
        <taxon>Viridiplantae</taxon>
        <taxon>Streptophyta</taxon>
        <taxon>Embryophyta</taxon>
        <taxon>Tracheophyta</taxon>
        <taxon>Spermatophyta</taxon>
        <taxon>Magnoliopsida</taxon>
        <taxon>eudicotyledons</taxon>
        <taxon>Gunneridae</taxon>
        <taxon>Pentapetalae</taxon>
        <taxon>rosids</taxon>
        <taxon>fabids</taxon>
        <taxon>Malpighiales</taxon>
        <taxon>Euphorbiaceae</taxon>
        <taxon>Crotonoideae</taxon>
        <taxon>Manihoteae</taxon>
        <taxon>Manihot</taxon>
    </lineage>
</organism>
<keyword evidence="2" id="KW-1185">Reference proteome</keyword>
<reference evidence="2" key="1">
    <citation type="journal article" date="2016" name="Nat. Biotechnol.">
        <title>Sequencing wild and cultivated cassava and related species reveals extensive interspecific hybridization and genetic diversity.</title>
        <authorList>
            <person name="Bredeson J.V."/>
            <person name="Lyons J.B."/>
            <person name="Prochnik S.E."/>
            <person name="Wu G.A."/>
            <person name="Ha C.M."/>
            <person name="Edsinger-Gonzales E."/>
            <person name="Grimwood J."/>
            <person name="Schmutz J."/>
            <person name="Rabbi I.Y."/>
            <person name="Egesi C."/>
            <person name="Nauluvula P."/>
            <person name="Lebot V."/>
            <person name="Ndunguru J."/>
            <person name="Mkamilo G."/>
            <person name="Bart R.S."/>
            <person name="Setter T.L."/>
            <person name="Gleadow R.M."/>
            <person name="Kulakow P."/>
            <person name="Ferguson M.E."/>
            <person name="Rounsley S."/>
            <person name="Rokhsar D.S."/>
        </authorList>
    </citation>
    <scope>NUCLEOTIDE SEQUENCE [LARGE SCALE GENOMIC DNA]</scope>
    <source>
        <strain evidence="2">cv. AM560-2</strain>
    </source>
</reference>
<dbReference type="EMBL" id="CM004389">
    <property type="protein sequence ID" value="KAG8657890.1"/>
    <property type="molecule type" value="Genomic_DNA"/>
</dbReference>
<proteinExistence type="predicted"/>
<evidence type="ECO:0000313" key="2">
    <source>
        <dbReference type="Proteomes" id="UP000091857"/>
    </source>
</evidence>
<name>A0ACB7I0X2_MANES</name>
<protein>
    <submittedName>
        <fullName evidence="1">Uncharacterized protein</fullName>
    </submittedName>
</protein>
<sequence length="1059" mass="117828">MAYHLQSLSFFFFFFFLLHFQLHCSSSLAKSCHPNERMALLRFKDSLFTYDDDAGYSYSSCGELPTLNDAWDVEDTDCCSWGGVTCDRLTGHVIGLDLSCHDLYGTVAPNSTLFLLPHLQKLNLAHLRSDGSIPSGFGLFPNLTHLNLSSCLFSGYIPPEISRLSKLVSLDLSFNSDSDEVLKFHSHVFENLSRNLSKLTFLDLSEVDMSLVSPKSLLNLSSSLKSLHLSSCFLQGNLPGNFSGFQSLEALDIASNFGLIIKSSEAKWPASLRILDIHETSSSGELSDSMINLMSLEYLDLSFNSFFGSIPASLGNLEFLKHLDISNNNFFSSIPVELGNLRSLEYLDLSFNNFFSFIPTTLGNLKSLKYLDFSFTNFSGSIPSALCNLKSLNYLDVSFANFSGSIPAALGNLKSMEYLDLSFNKFSGWIPPSLGNIEQLKYLALKSNHFSGQIPDIFAKSSKSDSVNPSPYNFSSQLQFSLEDVDFSDNELHGPIPSSIFELVNLKSLFLSSNNLSGTFEWNLLRKLKNLVQLDLSWNSELSLRSSSHVNFTLPDLQSLALASCNITKFPYFLKTLENLSFLDLSHNRIHGKITKQKSFGWTSLSTLSLSHNFLTGIEQYPWINIRTLDLSFNLLQGSLPVPPNSTEIFLISNNRLGGEIPSSVCNLTSLAALDLSNNDLAGLLPKCLGDIVESLFTLNLQGNNFHGGIPEIFAHGSLVYLNANGNKFNGPLPRSLANCTSLQVLDLGNNKLNDTFPHWLEHLLDLQILILRSNSFHGIIGNPITTSPFPKLQILDISHNEFTGLLPSKYLQHLKFLMKVGEVKVEAKYAGDSAYYFQDSLAVDLIMKGVELEMKEILTIFTAIDFSSNIFQGDIPEEVSLLKSLVVLNFSHNYLTGHIPSWLGNLTELESLDLSVNRFVGEIPQQLTVLTFLAVLNLSYNHLNGIIPQGNQFNTFSNDSYIGNMGLCGFPLSKNCNNGEASQLPPPRFDEGGDSAECWFDWKIALMGYGCGLVFGLSMGYIIFATGKPEWFVRIVEAKQYKWTRRSKNFRGKGRRTK</sequence>
<gene>
    <name evidence="1" type="ORF">MANES_03G091100v8</name>
</gene>
<dbReference type="Proteomes" id="UP000091857">
    <property type="component" value="Chromosome 3"/>
</dbReference>
<comment type="caution">
    <text evidence="1">The sequence shown here is derived from an EMBL/GenBank/DDBJ whole genome shotgun (WGS) entry which is preliminary data.</text>
</comment>
<accession>A0ACB7I0X2</accession>
<evidence type="ECO:0000313" key="1">
    <source>
        <dbReference type="EMBL" id="KAG8657890.1"/>
    </source>
</evidence>